<dbReference type="PROSITE" id="PS00545">
    <property type="entry name" value="ALDOSE_1_EPIMERASE"/>
    <property type="match status" value="1"/>
</dbReference>
<protein>
    <recommendedName>
        <fullName evidence="7 12">Aldose 1-epimerase</fullName>
        <ecNumber evidence="6 12">5.1.3.3</ecNumber>
    </recommendedName>
</protein>
<dbReference type="Proteomes" id="UP000005824">
    <property type="component" value="Unassembled WGS sequence"/>
</dbReference>
<evidence type="ECO:0000256" key="15">
    <source>
        <dbReference type="PIRSR" id="PIRSR005096-3"/>
    </source>
</evidence>
<comment type="subcellular location">
    <subcellularLocation>
        <location evidence="2">Cytoplasm</location>
    </subcellularLocation>
</comment>
<evidence type="ECO:0000256" key="8">
    <source>
        <dbReference type="ARBA" id="ARBA00022490"/>
    </source>
</evidence>
<comment type="similarity">
    <text evidence="4 12">Belongs to the aldose epimerase family.</text>
</comment>
<dbReference type="RefSeq" id="WP_006978345.1">
    <property type="nucleotide sequence ID" value="NZ_ABVL01000002.1"/>
</dbReference>
<evidence type="ECO:0000256" key="14">
    <source>
        <dbReference type="PIRSR" id="PIRSR005096-2"/>
    </source>
</evidence>
<feature type="active site" description="Proton donor" evidence="13">
    <location>
        <position position="176"/>
    </location>
</feature>
<dbReference type="Gene3D" id="2.70.98.10">
    <property type="match status" value="1"/>
</dbReference>
<evidence type="ECO:0000313" key="16">
    <source>
        <dbReference type="EMBL" id="EDY21773.1"/>
    </source>
</evidence>
<sequence>MHKEVFGKTHDGEVVEIYTLTNAAGLKARLTTWGACLVEMDVPDRHGKMSDVTLGFDTLDPYLGAHPHFGVTTGRFANRIARGRFTLDGVTYQLGLNNGVNHLHGGVKGFYHRNWKAEPVADENAVRFTYTSADGEEGYPGALKVAVTYTLTAKNELRLDYEATTDKPTILNLTNHAYWNLAGAGEGDVLGHEVQLHASHYVPVDATSIPTGKIEPVVGGPMDFTQPKALGKDIAQMTGEPGGYDHNFCIDQAQPHAMTLAAEVYEPKSGRVLNISTTEPGIQLYTGNYLDGSVTGKGGKVYRKHYGFCLETQHYPDSPNQPDFPSTVLRPGQVFRSSTVHAFTVR</sequence>
<dbReference type="InterPro" id="IPR047215">
    <property type="entry name" value="Galactose_mutarotase-like"/>
</dbReference>
<dbReference type="AlphaFoldDB" id="B4CWI1"/>
<dbReference type="GO" id="GO:0006006">
    <property type="term" value="P:glucose metabolic process"/>
    <property type="evidence" value="ECO:0007669"/>
    <property type="project" value="TreeGrafter"/>
</dbReference>
<dbReference type="InterPro" id="IPR008183">
    <property type="entry name" value="Aldose_1/G6P_1-epimerase"/>
</dbReference>
<keyword evidence="17" id="KW-1185">Reference proteome</keyword>
<dbReference type="EC" id="5.1.3.3" evidence="6 12"/>
<comment type="pathway">
    <text evidence="3 12">Carbohydrate metabolism; hexose metabolism.</text>
</comment>
<dbReference type="GO" id="GO:0005737">
    <property type="term" value="C:cytoplasm"/>
    <property type="evidence" value="ECO:0007669"/>
    <property type="project" value="UniProtKB-SubCell"/>
</dbReference>
<organism evidence="16 17">
    <name type="scientific">Chthoniobacter flavus Ellin428</name>
    <dbReference type="NCBI Taxonomy" id="497964"/>
    <lineage>
        <taxon>Bacteria</taxon>
        <taxon>Pseudomonadati</taxon>
        <taxon>Verrucomicrobiota</taxon>
        <taxon>Spartobacteria</taxon>
        <taxon>Chthoniobacterales</taxon>
        <taxon>Chthoniobacteraceae</taxon>
        <taxon>Chthoniobacter</taxon>
    </lineage>
</organism>
<feature type="binding site" evidence="15">
    <location>
        <begin position="176"/>
        <end position="178"/>
    </location>
    <ligand>
        <name>beta-D-galactose</name>
        <dbReference type="ChEBI" id="CHEBI:27667"/>
    </ligand>
</feature>
<gene>
    <name evidence="16" type="ORF">CfE428DRAFT_1018</name>
</gene>
<dbReference type="EMBL" id="ABVL01000002">
    <property type="protein sequence ID" value="EDY21773.1"/>
    <property type="molecule type" value="Genomic_DNA"/>
</dbReference>
<evidence type="ECO:0000256" key="4">
    <source>
        <dbReference type="ARBA" id="ARBA00006206"/>
    </source>
</evidence>
<dbReference type="InterPro" id="IPR011013">
    <property type="entry name" value="Gal_mutarotase_sf_dom"/>
</dbReference>
<dbReference type="Pfam" id="PF01263">
    <property type="entry name" value="Aldose_epim"/>
    <property type="match status" value="1"/>
</dbReference>
<dbReference type="InParanoid" id="B4CWI1"/>
<evidence type="ECO:0000256" key="12">
    <source>
        <dbReference type="PIRNR" id="PIRNR005096"/>
    </source>
</evidence>
<evidence type="ECO:0000256" key="13">
    <source>
        <dbReference type="PIRSR" id="PIRSR005096-1"/>
    </source>
</evidence>
<dbReference type="PANTHER" id="PTHR10091:SF0">
    <property type="entry name" value="GALACTOSE MUTAROTASE"/>
    <property type="match status" value="1"/>
</dbReference>
<keyword evidence="10 12" id="KW-0413">Isomerase</keyword>
<dbReference type="GO" id="GO:0030246">
    <property type="term" value="F:carbohydrate binding"/>
    <property type="evidence" value="ECO:0007669"/>
    <property type="project" value="InterPro"/>
</dbReference>
<dbReference type="PIRSF" id="PIRSF005096">
    <property type="entry name" value="GALM"/>
    <property type="match status" value="1"/>
</dbReference>
<evidence type="ECO:0000256" key="5">
    <source>
        <dbReference type="ARBA" id="ARBA00011245"/>
    </source>
</evidence>
<dbReference type="NCBIfam" id="NF008277">
    <property type="entry name" value="PRK11055.1"/>
    <property type="match status" value="1"/>
</dbReference>
<dbReference type="STRING" id="497964.CfE428DRAFT_1018"/>
<comment type="catalytic activity">
    <reaction evidence="1 12">
        <text>alpha-D-glucose = beta-D-glucose</text>
        <dbReference type="Rhea" id="RHEA:10264"/>
        <dbReference type="ChEBI" id="CHEBI:15903"/>
        <dbReference type="ChEBI" id="CHEBI:17925"/>
        <dbReference type="EC" id="5.1.3.3"/>
    </reaction>
</comment>
<comment type="subunit">
    <text evidence="5">Monomer.</text>
</comment>
<feature type="binding site" evidence="15">
    <location>
        <begin position="78"/>
        <end position="79"/>
    </location>
    <ligand>
        <name>beta-D-galactose</name>
        <dbReference type="ChEBI" id="CHEBI:27667"/>
    </ligand>
</feature>
<keyword evidence="9" id="KW-0597">Phosphoprotein</keyword>
<dbReference type="eggNOG" id="COG2017">
    <property type="taxonomic scope" value="Bacteria"/>
</dbReference>
<dbReference type="FunFam" id="2.70.98.10:FF:000003">
    <property type="entry name" value="Aldose 1-epimerase"/>
    <property type="match status" value="1"/>
</dbReference>
<dbReference type="UniPathway" id="UPA00242"/>
<accession>B4CWI1</accession>
<dbReference type="SUPFAM" id="SSF74650">
    <property type="entry name" value="Galactose mutarotase-like"/>
    <property type="match status" value="1"/>
</dbReference>
<dbReference type="InterPro" id="IPR018052">
    <property type="entry name" value="Ald1_epimerase_CS"/>
</dbReference>
<name>B4CWI1_9BACT</name>
<feature type="binding site" evidence="14">
    <location>
        <position position="245"/>
    </location>
    <ligand>
        <name>beta-D-galactose</name>
        <dbReference type="ChEBI" id="CHEBI:27667"/>
    </ligand>
</feature>
<evidence type="ECO:0000256" key="7">
    <source>
        <dbReference type="ARBA" id="ARBA00014165"/>
    </source>
</evidence>
<dbReference type="GO" id="GO:0004034">
    <property type="term" value="F:aldose 1-epimerase activity"/>
    <property type="evidence" value="ECO:0007669"/>
    <property type="project" value="UniProtKB-EC"/>
</dbReference>
<dbReference type="CDD" id="cd09019">
    <property type="entry name" value="galactose_mutarotase_like"/>
    <property type="match status" value="1"/>
</dbReference>
<comment type="caution">
    <text evidence="16">The sequence shown here is derived from an EMBL/GenBank/DDBJ whole genome shotgun (WGS) entry which is preliminary data.</text>
</comment>
<evidence type="ECO:0000256" key="1">
    <source>
        <dbReference type="ARBA" id="ARBA00001614"/>
    </source>
</evidence>
<proteinExistence type="inferred from homology"/>
<evidence type="ECO:0000256" key="10">
    <source>
        <dbReference type="ARBA" id="ARBA00023235"/>
    </source>
</evidence>
<evidence type="ECO:0000256" key="3">
    <source>
        <dbReference type="ARBA" id="ARBA00005028"/>
    </source>
</evidence>
<dbReference type="PANTHER" id="PTHR10091">
    <property type="entry name" value="ALDOSE-1-EPIMERASE"/>
    <property type="match status" value="1"/>
</dbReference>
<keyword evidence="11 12" id="KW-0119">Carbohydrate metabolism</keyword>
<keyword evidence="8" id="KW-0963">Cytoplasm</keyword>
<dbReference type="InterPro" id="IPR015443">
    <property type="entry name" value="Aldose_1-epimerase"/>
</dbReference>
<feature type="active site" description="Proton acceptor" evidence="13">
    <location>
        <position position="311"/>
    </location>
</feature>
<dbReference type="InterPro" id="IPR014718">
    <property type="entry name" value="GH-type_carb-bd"/>
</dbReference>
<evidence type="ECO:0000313" key="17">
    <source>
        <dbReference type="Proteomes" id="UP000005824"/>
    </source>
</evidence>
<evidence type="ECO:0000256" key="11">
    <source>
        <dbReference type="ARBA" id="ARBA00023277"/>
    </source>
</evidence>
<evidence type="ECO:0000256" key="9">
    <source>
        <dbReference type="ARBA" id="ARBA00022553"/>
    </source>
</evidence>
<dbReference type="GO" id="GO:0033499">
    <property type="term" value="P:galactose catabolic process via UDP-galactose, Leloir pathway"/>
    <property type="evidence" value="ECO:0007669"/>
    <property type="project" value="TreeGrafter"/>
</dbReference>
<evidence type="ECO:0000256" key="2">
    <source>
        <dbReference type="ARBA" id="ARBA00004496"/>
    </source>
</evidence>
<evidence type="ECO:0000256" key="6">
    <source>
        <dbReference type="ARBA" id="ARBA00013185"/>
    </source>
</evidence>
<dbReference type="FunCoup" id="B4CWI1">
    <property type="interactions" value="313"/>
</dbReference>
<reference evidence="16 17" key="1">
    <citation type="journal article" date="2011" name="J. Bacteriol.">
        <title>Genome sequence of Chthoniobacter flavus Ellin428, an aerobic heterotrophic soil bacterium.</title>
        <authorList>
            <person name="Kant R."/>
            <person name="van Passel M.W."/>
            <person name="Palva A."/>
            <person name="Lucas S."/>
            <person name="Lapidus A."/>
            <person name="Glavina Del Rio T."/>
            <person name="Dalin E."/>
            <person name="Tice H."/>
            <person name="Bruce D."/>
            <person name="Goodwin L."/>
            <person name="Pitluck S."/>
            <person name="Larimer F.W."/>
            <person name="Land M.L."/>
            <person name="Hauser L."/>
            <person name="Sangwan P."/>
            <person name="de Vos W.M."/>
            <person name="Janssen P.H."/>
            <person name="Smidt H."/>
        </authorList>
    </citation>
    <scope>NUCLEOTIDE SEQUENCE [LARGE SCALE GENOMIC DNA]</scope>
    <source>
        <strain evidence="16 17">Ellin428</strain>
    </source>
</reference>